<keyword evidence="2" id="KW-1133">Transmembrane helix</keyword>
<feature type="domain" description="DUF112" evidence="3">
    <location>
        <begin position="20"/>
        <end position="438"/>
    </location>
</feature>
<dbReference type="Pfam" id="PF01970">
    <property type="entry name" value="TctA"/>
    <property type="match status" value="1"/>
</dbReference>
<feature type="transmembrane region" description="Helical" evidence="2">
    <location>
        <begin position="170"/>
        <end position="188"/>
    </location>
</feature>
<feature type="region of interest" description="Disordered" evidence="1">
    <location>
        <begin position="497"/>
        <end position="581"/>
    </location>
</feature>
<evidence type="ECO:0000256" key="2">
    <source>
        <dbReference type="SAM" id="Phobius"/>
    </source>
</evidence>
<protein>
    <submittedName>
        <fullName evidence="4">Tripartite tricarboxylate transporter permease</fullName>
    </submittedName>
</protein>
<dbReference type="EMBL" id="JADPUN010000206">
    <property type="protein sequence ID" value="MBF9131745.1"/>
    <property type="molecule type" value="Genomic_DNA"/>
</dbReference>
<evidence type="ECO:0000313" key="4">
    <source>
        <dbReference type="EMBL" id="MBF9131745.1"/>
    </source>
</evidence>
<feature type="compositionally biased region" description="Basic and acidic residues" evidence="1">
    <location>
        <begin position="499"/>
        <end position="513"/>
    </location>
</feature>
<feature type="compositionally biased region" description="Basic and acidic residues" evidence="1">
    <location>
        <begin position="563"/>
        <end position="581"/>
    </location>
</feature>
<name>A0ABS0GZZ4_9ACTN</name>
<reference evidence="4 5" key="1">
    <citation type="submission" date="2020-11" db="EMBL/GenBank/DDBJ databases">
        <title>A novel isolate from a Black sea contaminated sediment with potential to produce alkanes: Plantactinospora alkalitolerans sp. nov.</title>
        <authorList>
            <person name="Carro L."/>
            <person name="Veyisoglu A."/>
            <person name="Guven K."/>
            <person name="Schumann P."/>
            <person name="Klenk H.-P."/>
            <person name="Sahin N."/>
        </authorList>
    </citation>
    <scope>NUCLEOTIDE SEQUENCE [LARGE SCALE GENOMIC DNA]</scope>
    <source>
        <strain evidence="4 5">S1510</strain>
    </source>
</reference>
<feature type="transmembrane region" description="Helical" evidence="2">
    <location>
        <begin position="470"/>
        <end position="490"/>
    </location>
</feature>
<feature type="transmembrane region" description="Helical" evidence="2">
    <location>
        <begin position="258"/>
        <end position="281"/>
    </location>
</feature>
<dbReference type="PANTHER" id="PTHR35342">
    <property type="entry name" value="TRICARBOXYLIC TRANSPORT PROTEIN"/>
    <property type="match status" value="1"/>
</dbReference>
<comment type="caution">
    <text evidence="4">The sequence shown here is derived from an EMBL/GenBank/DDBJ whole genome shotgun (WGS) entry which is preliminary data.</text>
</comment>
<dbReference type="RefSeq" id="WP_196203276.1">
    <property type="nucleotide sequence ID" value="NZ_JADPUN010000206.1"/>
</dbReference>
<feature type="transmembrane region" description="Helical" evidence="2">
    <location>
        <begin position="361"/>
        <end position="381"/>
    </location>
</feature>
<sequence>MDLLDPVVSGFGVVFTPVNLLYVLAGVVIGMVIGVLPGLGPVATIALLLPITYEIPAESAIIGLAGIYYGAMYGGTITSVLLRLPGEAATVITTIDGYQMARQGRAGSALGIAAIGSFIGGTVSIVGLTLIAPVLARFSLGFGPPENAVLAAMGILLVATLGTVSTAKSLAAAALGLLLAAMGPDPLFASPRFTFGSINLADGVDFVALAMGLFGLGEILYHLEHRARNKLPKPTVSNVWPSRADWRQSRGAVGRGSVVGFVIGLLPGGGGVLSSMAAYALEKRRSKTPERFGRGAIEGVAAPETANNAAATSSFIPLLTLGIPTNPVMALIFGALLLQGIPPGPRLISENPEVFWGVVDSMYIGNIFLLILSVPLVGVFVRLVSVRDSILAPIVVMVTMLGVYTVNNSTFDMLLVIFFGVVGYLMKKTGFEPGPLVLAFVLGSILETAFRQSMRIFDGDPTGFVTRPISGTLFTATVLALLAPVVFRLVRRRRALASKTERTADRPEDKPRTDMLGGESPADTAGGESPADTAGGESPADTARGESPADTARGGNPADTAEGEDRATAREGRERVPPPVD</sequence>
<accession>A0ABS0GZZ4</accession>
<dbReference type="Proteomes" id="UP000638560">
    <property type="component" value="Unassembled WGS sequence"/>
</dbReference>
<organism evidence="4 5">
    <name type="scientific">Plantactinospora alkalitolerans</name>
    <dbReference type="NCBI Taxonomy" id="2789879"/>
    <lineage>
        <taxon>Bacteria</taxon>
        <taxon>Bacillati</taxon>
        <taxon>Actinomycetota</taxon>
        <taxon>Actinomycetes</taxon>
        <taxon>Micromonosporales</taxon>
        <taxon>Micromonosporaceae</taxon>
        <taxon>Plantactinospora</taxon>
    </lineage>
</organism>
<dbReference type="PANTHER" id="PTHR35342:SF5">
    <property type="entry name" value="TRICARBOXYLIC TRANSPORT PROTEIN"/>
    <property type="match status" value="1"/>
</dbReference>
<evidence type="ECO:0000259" key="3">
    <source>
        <dbReference type="Pfam" id="PF01970"/>
    </source>
</evidence>
<feature type="transmembrane region" description="Helical" evidence="2">
    <location>
        <begin position="433"/>
        <end position="450"/>
    </location>
</feature>
<dbReference type="InterPro" id="IPR002823">
    <property type="entry name" value="DUF112_TM"/>
</dbReference>
<evidence type="ECO:0000256" key="1">
    <source>
        <dbReference type="SAM" id="MobiDB-lite"/>
    </source>
</evidence>
<keyword evidence="5" id="KW-1185">Reference proteome</keyword>
<feature type="transmembrane region" description="Helical" evidence="2">
    <location>
        <begin position="20"/>
        <end position="49"/>
    </location>
</feature>
<keyword evidence="2" id="KW-0812">Transmembrane</keyword>
<feature type="transmembrane region" description="Helical" evidence="2">
    <location>
        <begin position="148"/>
        <end position="164"/>
    </location>
</feature>
<gene>
    <name evidence="4" type="ORF">I0C86_22670</name>
</gene>
<evidence type="ECO:0000313" key="5">
    <source>
        <dbReference type="Proteomes" id="UP000638560"/>
    </source>
</evidence>
<proteinExistence type="predicted"/>
<feature type="transmembrane region" description="Helical" evidence="2">
    <location>
        <begin position="200"/>
        <end position="223"/>
    </location>
</feature>
<feature type="transmembrane region" description="Helical" evidence="2">
    <location>
        <begin position="61"/>
        <end position="82"/>
    </location>
</feature>
<feature type="transmembrane region" description="Helical" evidence="2">
    <location>
        <begin position="109"/>
        <end position="136"/>
    </location>
</feature>
<feature type="transmembrane region" description="Helical" evidence="2">
    <location>
        <begin position="318"/>
        <end position="341"/>
    </location>
</feature>
<feature type="transmembrane region" description="Helical" evidence="2">
    <location>
        <begin position="410"/>
        <end position="426"/>
    </location>
</feature>
<keyword evidence="2" id="KW-0472">Membrane</keyword>